<dbReference type="InterPro" id="IPR019734">
    <property type="entry name" value="TPR_rpt"/>
</dbReference>
<keyword evidence="6" id="KW-1185">Reference proteome</keyword>
<gene>
    <name evidence="5" type="ORF">GPA21_08170</name>
</gene>
<name>A0A972JAC7_9RHOO</name>
<dbReference type="Pfam" id="PF14559">
    <property type="entry name" value="TPR_19"/>
    <property type="match status" value="2"/>
</dbReference>
<dbReference type="Pfam" id="PF13432">
    <property type="entry name" value="TPR_16"/>
    <property type="match status" value="3"/>
</dbReference>
<evidence type="ECO:0000256" key="1">
    <source>
        <dbReference type="ARBA" id="ARBA00022737"/>
    </source>
</evidence>
<dbReference type="InterPro" id="IPR011990">
    <property type="entry name" value="TPR-like_helical_dom_sf"/>
</dbReference>
<feature type="repeat" description="TPR" evidence="3">
    <location>
        <begin position="389"/>
        <end position="422"/>
    </location>
</feature>
<dbReference type="InterPro" id="IPR051685">
    <property type="entry name" value="Ycf3/AcsC/BcsC/TPR_MFPF"/>
</dbReference>
<evidence type="ECO:0000256" key="2">
    <source>
        <dbReference type="ARBA" id="ARBA00022803"/>
    </source>
</evidence>
<dbReference type="RefSeq" id="WP_168987715.1">
    <property type="nucleotide sequence ID" value="NZ_CAWPHM010000262.1"/>
</dbReference>
<feature type="repeat" description="TPR" evidence="3">
    <location>
        <begin position="492"/>
        <end position="525"/>
    </location>
</feature>
<feature type="chain" id="PRO_5037432469" evidence="4">
    <location>
        <begin position="27"/>
        <end position="571"/>
    </location>
</feature>
<keyword evidence="1" id="KW-0677">Repeat</keyword>
<dbReference type="SUPFAM" id="SSF48452">
    <property type="entry name" value="TPR-like"/>
    <property type="match status" value="2"/>
</dbReference>
<reference evidence="5" key="1">
    <citation type="submission" date="2019-12" db="EMBL/GenBank/DDBJ databases">
        <title>Comparative genomics gives insights into the taxonomy of the Azoarcus-Aromatoleum group and reveals separate origins of nif in the plant-associated Azoarcus and non-plant-associated Aromatoleum sub-groups.</title>
        <authorList>
            <person name="Lafos M."/>
            <person name="Maluk M."/>
            <person name="Batista M."/>
            <person name="Junghare M."/>
            <person name="Carmona M."/>
            <person name="Faoro H."/>
            <person name="Cruz L.M."/>
            <person name="Battistoni F."/>
            <person name="De Souza E."/>
            <person name="Pedrosa F."/>
            <person name="Chen W.-M."/>
            <person name="Poole P.S."/>
            <person name="Dixon R.A."/>
            <person name="James E.K."/>
        </authorList>
    </citation>
    <scope>NUCLEOTIDE SEQUENCE</scope>
    <source>
        <strain evidence="5">NSC3</strain>
    </source>
</reference>
<comment type="caution">
    <text evidence="5">The sequence shown here is derived from an EMBL/GenBank/DDBJ whole genome shotgun (WGS) entry which is preliminary data.</text>
</comment>
<dbReference type="Gene3D" id="1.25.40.10">
    <property type="entry name" value="Tetratricopeptide repeat domain"/>
    <property type="match status" value="2"/>
</dbReference>
<dbReference type="PROSITE" id="PS50005">
    <property type="entry name" value="TPR"/>
    <property type="match status" value="2"/>
</dbReference>
<evidence type="ECO:0000313" key="5">
    <source>
        <dbReference type="EMBL" id="NMG02948.1"/>
    </source>
</evidence>
<dbReference type="PANTHER" id="PTHR44943:SF8">
    <property type="entry name" value="TPR REPEAT-CONTAINING PROTEIN MJ0263"/>
    <property type="match status" value="1"/>
</dbReference>
<evidence type="ECO:0000256" key="4">
    <source>
        <dbReference type="SAM" id="SignalP"/>
    </source>
</evidence>
<dbReference type="AlphaFoldDB" id="A0A972JAC7"/>
<feature type="signal peptide" evidence="4">
    <location>
        <begin position="1"/>
        <end position="26"/>
    </location>
</feature>
<dbReference type="EMBL" id="WTVM01000038">
    <property type="protein sequence ID" value="NMG02948.1"/>
    <property type="molecule type" value="Genomic_DNA"/>
</dbReference>
<dbReference type="SMART" id="SM00028">
    <property type="entry name" value="TPR"/>
    <property type="match status" value="7"/>
</dbReference>
<evidence type="ECO:0000313" key="6">
    <source>
        <dbReference type="Proteomes" id="UP000599523"/>
    </source>
</evidence>
<organism evidence="5 6">
    <name type="scientific">Azoarcus taiwanensis</name>
    <dbReference type="NCBI Taxonomy" id="666964"/>
    <lineage>
        <taxon>Bacteria</taxon>
        <taxon>Pseudomonadati</taxon>
        <taxon>Pseudomonadota</taxon>
        <taxon>Betaproteobacteria</taxon>
        <taxon>Rhodocyclales</taxon>
        <taxon>Zoogloeaceae</taxon>
        <taxon>Azoarcus</taxon>
    </lineage>
</organism>
<protein>
    <submittedName>
        <fullName evidence="5">Tetratricopeptide repeat protein</fullName>
    </submittedName>
</protein>
<evidence type="ECO:0000256" key="3">
    <source>
        <dbReference type="PROSITE-ProRule" id="PRU00339"/>
    </source>
</evidence>
<accession>A0A972JAC7</accession>
<keyword evidence="2 3" id="KW-0802">TPR repeat</keyword>
<sequence length="571" mass="63649">MNFKLACMAAALAASGFLIAPAPAHAPPGEAPAATANLPLQELTPQTLFMLLLAEIAGARGEFGVSVDAYIEAARETRDPRIAKRATEIALFARDIDAAAEAARLWNEADPDSDEARRVLAGVLASGGERLNEVQIQLARILAEHPDQLEQNLLGLNRALARVQEKIIVQSIVNRLTEPYLRTEPAAHFARAQAAAAVEDGLFALNALNGALNLRPDWEPAVLFKAQLLVQLDSTRQALELLNDFLHAHPDSRQARLTYARALVSAHEFEAAREEFATLLTDAPEDYDLLYAVAVISSQIGDIDTATEMFSRAIDAGHPDSDGIRMNLGQIAERHRDNEGALYWYRSVQIGMHHLDAQLRIAVLTARQGEVDAARLLLRSLPAEAEDVRRLLFAETLILREANRYDEALELVDEALRAEPRNPELLYESAMLAERLDDIELMENRLRRLIAIEPDHAHAYNALGYTLADRNLRLDEARDLILQALEIAPDDPYILDSMGWLLFRQNDLEGALAYLERAHALRPDPEIAAHLGEVLWLMERRDEARRIWEDAQRADPDNQTLTDTIERLLEQ</sequence>
<dbReference type="PANTHER" id="PTHR44943">
    <property type="entry name" value="CELLULOSE SYNTHASE OPERON PROTEIN C"/>
    <property type="match status" value="1"/>
</dbReference>
<proteinExistence type="predicted"/>
<keyword evidence="4" id="KW-0732">Signal</keyword>
<dbReference type="Proteomes" id="UP000599523">
    <property type="component" value="Unassembled WGS sequence"/>
</dbReference>